<dbReference type="RefSeq" id="WP_379236199.1">
    <property type="nucleotide sequence ID" value="NZ_JBHSTE010000005.1"/>
</dbReference>
<name>A0ABW1V8Y2_9BACL</name>
<dbReference type="EMBL" id="JBHSTE010000005">
    <property type="protein sequence ID" value="MFC6334058.1"/>
    <property type="molecule type" value="Genomic_DNA"/>
</dbReference>
<evidence type="ECO:0000313" key="2">
    <source>
        <dbReference type="Proteomes" id="UP001596233"/>
    </source>
</evidence>
<keyword evidence="2" id="KW-1185">Reference proteome</keyword>
<evidence type="ECO:0000313" key="1">
    <source>
        <dbReference type="EMBL" id="MFC6334058.1"/>
    </source>
</evidence>
<reference evidence="2" key="1">
    <citation type="journal article" date="2019" name="Int. J. Syst. Evol. Microbiol.">
        <title>The Global Catalogue of Microorganisms (GCM) 10K type strain sequencing project: providing services to taxonomists for standard genome sequencing and annotation.</title>
        <authorList>
            <consortium name="The Broad Institute Genomics Platform"/>
            <consortium name="The Broad Institute Genome Sequencing Center for Infectious Disease"/>
            <person name="Wu L."/>
            <person name="Ma J."/>
        </authorList>
    </citation>
    <scope>NUCLEOTIDE SEQUENCE [LARGE SCALE GENOMIC DNA]</scope>
    <source>
        <strain evidence="2">PCU 280</strain>
    </source>
</reference>
<protein>
    <submittedName>
        <fullName evidence="1">Uncharacterized protein</fullName>
    </submittedName>
</protein>
<gene>
    <name evidence="1" type="ORF">ACFP56_15630</name>
</gene>
<dbReference type="Proteomes" id="UP001596233">
    <property type="component" value="Unassembled WGS sequence"/>
</dbReference>
<accession>A0ABW1V8Y2</accession>
<proteinExistence type="predicted"/>
<comment type="caution">
    <text evidence="1">The sequence shown here is derived from an EMBL/GenBank/DDBJ whole genome shotgun (WGS) entry which is preliminary data.</text>
</comment>
<organism evidence="1 2">
    <name type="scientific">Paenibacillus septentrionalis</name>
    <dbReference type="NCBI Taxonomy" id="429342"/>
    <lineage>
        <taxon>Bacteria</taxon>
        <taxon>Bacillati</taxon>
        <taxon>Bacillota</taxon>
        <taxon>Bacilli</taxon>
        <taxon>Bacillales</taxon>
        <taxon>Paenibacillaceae</taxon>
        <taxon>Paenibacillus</taxon>
    </lineage>
</organism>
<sequence>MEQRAAYVGVVYSTQRIGNQRSIQLDGADKFGLIVHCDEHTELYGMHGEEITFDKLEVGMTVQIKHREAMTMSIPPHTYAYQVNVL</sequence>